<evidence type="ECO:0000313" key="9">
    <source>
        <dbReference type="Proteomes" id="UP000275846"/>
    </source>
</evidence>
<dbReference type="WBParaSite" id="SSLN_0000645101-mRNA-1">
    <property type="protein sequence ID" value="SSLN_0000645101-mRNA-1"/>
    <property type="gene ID" value="SSLN_0000645101"/>
</dbReference>
<keyword evidence="1" id="KW-0344">Guanine-nucleotide releasing factor</keyword>
<accession>A0A183SPV6</accession>
<dbReference type="PANTHER" id="PTHR12673:SF241">
    <property type="entry name" value="DH DOMAIN-CONTAINING PROTEIN"/>
    <property type="match status" value="1"/>
</dbReference>
<dbReference type="InterPro" id="IPR000306">
    <property type="entry name" value="Znf_FYVE"/>
</dbReference>
<dbReference type="Proteomes" id="UP000275846">
    <property type="component" value="Unassembled WGS sequence"/>
</dbReference>
<dbReference type="OrthoDB" id="245697at2759"/>
<reference evidence="8 9" key="2">
    <citation type="submission" date="2018-11" db="EMBL/GenBank/DDBJ databases">
        <authorList>
            <consortium name="Pathogen Informatics"/>
        </authorList>
    </citation>
    <scope>NUCLEOTIDE SEQUENCE [LARGE SCALE GENOMIC DNA]</scope>
    <source>
        <strain evidence="8 9">NST_G2</strain>
    </source>
</reference>
<dbReference type="InterPro" id="IPR011993">
    <property type="entry name" value="PH-like_dom_sf"/>
</dbReference>
<reference evidence="10" key="1">
    <citation type="submission" date="2016-06" db="UniProtKB">
        <authorList>
            <consortium name="WormBaseParasite"/>
        </authorList>
    </citation>
    <scope>IDENTIFICATION</scope>
</reference>
<sequence length="945" mass="104637">MRFAHVLRHELNSTALDPPPLPLSRRRRGGQLKIWPETIQQDMEAVLLDLRYSAFVGGETNGLSCPDLLPLIVRREELKYVTSSRAARSGIIASVTSTSARGQLMRAPGSEGFRWLLPLSYGPGLHGNPCKFSDYLIITDPVSPTGKYVVKSELTVVSMVVEDISSQDDLQIPFGIRVKAIENVVELSFTSDEEKLSWLKTLEDTIEQEQRKRDSFHAATAASVKTSGSPTEKRAAEWVKDEQASMCALCYKTFTVTRRKHHCRACGKVRRDNFIATKIRVYCTSFRSVLLCGCEFWAVFVDDERKFELFEHQCVRTILRVKYADFVSNETACARCDNIAKISQALQERWIRFLGMLSVVHLTSSLLLSLIRYRHPLGGVEESVSSKPGSTQFVKIWKWFFELCYSVSVFGEKIGLNYADLLSRILKCGEIFCDRCSSYRTKVDYLGDSEVRVCEIDFYRLNPHLKPPTAACVDRLTRFSALPPRFAPLQSGYLLWVYRTRSHWTRKKGHLKVEYSTGVLPSTPEQPSDPQIAVHFQNHTTSEQVNLQFSAPQSNRQPSSPFLLNCASQAPFSLASLGDDDFTIPLPAARLTITPQLSRVYAVLQPNSTLCIYAAKEDAKPKHQLPVLGMRLLYLIQLLGPHENEAQAGGMRPSAPPSTTFFTVQHPNLGSLCDSSSILRHTSSVFGDDRASLTSTTSSSSNSTSGEADVHTPGVLFNRLHQHSSDVSTLRNVSTSDSGPNPKYKTTRPPKRLGEAAKSAVSETDSFSALGFSQAPSPTELEISRILCQDTVFQPPTVPSVNGHADRSSSTLQPPCDDVDCAASNTVDNMDTGYVQSHPTPKISDDALAVLTNTRGLLLLPLNNDCIGHYLEAPTETIRNEYVYALQNRLSFCAFQCQSTTIVKGSFIAPEFSCGGLVRILAVVVVVVVVVVVIVAATVVVVRMV</sequence>
<dbReference type="Gene3D" id="2.30.29.30">
    <property type="entry name" value="Pleckstrin-homology domain (PH domain)/Phosphotyrosine-binding domain (PTB)"/>
    <property type="match status" value="1"/>
</dbReference>
<gene>
    <name evidence="8" type="ORF">SSLN_LOCUS6254</name>
</gene>
<dbReference type="SUPFAM" id="SSF57903">
    <property type="entry name" value="FYVE/PHD zinc finger"/>
    <property type="match status" value="2"/>
</dbReference>
<dbReference type="GO" id="GO:0046847">
    <property type="term" value="P:filopodium assembly"/>
    <property type="evidence" value="ECO:0007669"/>
    <property type="project" value="TreeGrafter"/>
</dbReference>
<dbReference type="Gene3D" id="3.30.40.10">
    <property type="entry name" value="Zinc/RING finger domain, C3HC4 (zinc finger)"/>
    <property type="match status" value="2"/>
</dbReference>
<dbReference type="SMART" id="SM00064">
    <property type="entry name" value="FYVE"/>
    <property type="match status" value="1"/>
</dbReference>
<evidence type="ECO:0000313" key="10">
    <source>
        <dbReference type="WBParaSite" id="SSLN_0000645101-mRNA-1"/>
    </source>
</evidence>
<dbReference type="InterPro" id="IPR051092">
    <property type="entry name" value="FYVE_RhoGEF_PH"/>
</dbReference>
<dbReference type="GO" id="GO:0005085">
    <property type="term" value="F:guanyl-nucleotide exchange factor activity"/>
    <property type="evidence" value="ECO:0007669"/>
    <property type="project" value="UniProtKB-KW"/>
</dbReference>
<evidence type="ECO:0000259" key="7">
    <source>
        <dbReference type="SMART" id="SM00064"/>
    </source>
</evidence>
<dbReference type="InterPro" id="IPR013083">
    <property type="entry name" value="Znf_RING/FYVE/PHD"/>
</dbReference>
<keyword evidence="3" id="KW-0863">Zinc-finger</keyword>
<evidence type="ECO:0000256" key="2">
    <source>
        <dbReference type="ARBA" id="ARBA00022723"/>
    </source>
</evidence>
<keyword evidence="9" id="KW-1185">Reference proteome</keyword>
<keyword evidence="6" id="KW-0472">Membrane</keyword>
<keyword evidence="4" id="KW-0862">Zinc</keyword>
<evidence type="ECO:0000256" key="5">
    <source>
        <dbReference type="SAM" id="MobiDB-lite"/>
    </source>
</evidence>
<evidence type="ECO:0000313" key="8">
    <source>
        <dbReference type="EMBL" id="VDL92639.1"/>
    </source>
</evidence>
<dbReference type="GO" id="GO:0008270">
    <property type="term" value="F:zinc ion binding"/>
    <property type="evidence" value="ECO:0007669"/>
    <property type="project" value="UniProtKB-KW"/>
</dbReference>
<keyword evidence="2" id="KW-0479">Metal-binding</keyword>
<evidence type="ECO:0000256" key="3">
    <source>
        <dbReference type="ARBA" id="ARBA00022771"/>
    </source>
</evidence>
<organism evidence="10">
    <name type="scientific">Schistocephalus solidus</name>
    <name type="common">Tapeworm</name>
    <dbReference type="NCBI Taxonomy" id="70667"/>
    <lineage>
        <taxon>Eukaryota</taxon>
        <taxon>Metazoa</taxon>
        <taxon>Spiralia</taxon>
        <taxon>Lophotrochozoa</taxon>
        <taxon>Platyhelminthes</taxon>
        <taxon>Cestoda</taxon>
        <taxon>Eucestoda</taxon>
        <taxon>Diphyllobothriidea</taxon>
        <taxon>Diphyllobothriidae</taxon>
        <taxon>Schistocephalus</taxon>
    </lineage>
</organism>
<evidence type="ECO:0000256" key="1">
    <source>
        <dbReference type="ARBA" id="ARBA00022658"/>
    </source>
</evidence>
<dbReference type="GO" id="GO:0005737">
    <property type="term" value="C:cytoplasm"/>
    <property type="evidence" value="ECO:0007669"/>
    <property type="project" value="TreeGrafter"/>
</dbReference>
<name>A0A183SPV6_SCHSO</name>
<proteinExistence type="predicted"/>
<feature type="compositionally biased region" description="Low complexity" evidence="5">
    <location>
        <begin position="692"/>
        <end position="705"/>
    </location>
</feature>
<dbReference type="SUPFAM" id="SSF50729">
    <property type="entry name" value="PH domain-like"/>
    <property type="match status" value="1"/>
</dbReference>
<dbReference type="InterPro" id="IPR011011">
    <property type="entry name" value="Znf_FYVE_PHD"/>
</dbReference>
<protein>
    <submittedName>
        <fullName evidence="10">FYVE domain-containing protein</fullName>
    </submittedName>
</protein>
<dbReference type="STRING" id="70667.A0A183SPV6"/>
<feature type="transmembrane region" description="Helical" evidence="6">
    <location>
        <begin position="920"/>
        <end position="942"/>
    </location>
</feature>
<dbReference type="PANTHER" id="PTHR12673">
    <property type="entry name" value="FACIOGENITAL DYSPLASIA PROTEIN"/>
    <property type="match status" value="1"/>
</dbReference>
<dbReference type="Pfam" id="PF01363">
    <property type="entry name" value="FYVE"/>
    <property type="match status" value="1"/>
</dbReference>
<dbReference type="GO" id="GO:0007010">
    <property type="term" value="P:cytoskeleton organization"/>
    <property type="evidence" value="ECO:0007669"/>
    <property type="project" value="TreeGrafter"/>
</dbReference>
<evidence type="ECO:0000256" key="4">
    <source>
        <dbReference type="ARBA" id="ARBA00022833"/>
    </source>
</evidence>
<feature type="compositionally biased region" description="Polar residues" evidence="5">
    <location>
        <begin position="725"/>
        <end position="739"/>
    </location>
</feature>
<keyword evidence="6" id="KW-0812">Transmembrane</keyword>
<dbReference type="EMBL" id="UYSU01033607">
    <property type="protein sequence ID" value="VDL92639.1"/>
    <property type="molecule type" value="Genomic_DNA"/>
</dbReference>
<feature type="region of interest" description="Disordered" evidence="5">
    <location>
        <begin position="689"/>
        <end position="757"/>
    </location>
</feature>
<keyword evidence="6" id="KW-1133">Transmembrane helix</keyword>
<evidence type="ECO:0000256" key="6">
    <source>
        <dbReference type="SAM" id="Phobius"/>
    </source>
</evidence>
<feature type="domain" description="FYVE zinc finger" evidence="7">
    <location>
        <begin position="233"/>
        <end position="289"/>
    </location>
</feature>
<dbReference type="AlphaFoldDB" id="A0A183SPV6"/>